<sequence length="136" mass="15726">MLHVKGFSEGGYCFMIGDKPVSVVEALQKNGKKFNKNTLNALNRNNLANESDLVSFELQVQSLHKGLTPEYVIQILRNEYNIDFNNDFHELSSASVLDLLTVYHIAQYRAPSPCNRDGSPMRYFYQYLKRFIEKKK</sequence>
<protein>
    <submittedName>
        <fullName evidence="1">Uncharacterized protein</fullName>
    </submittedName>
</protein>
<name>A0A2C9CYE3_9CAUD</name>
<evidence type="ECO:0000313" key="2">
    <source>
        <dbReference type="Proteomes" id="UP000241364"/>
    </source>
</evidence>
<proteinExistence type="predicted"/>
<dbReference type="Proteomes" id="UP000241364">
    <property type="component" value="Chromosome i"/>
</dbReference>
<evidence type="ECO:0000313" key="1">
    <source>
        <dbReference type="EMBL" id="SOK58815.1"/>
    </source>
</evidence>
<gene>
    <name evidence="1" type="primary">g007</name>
</gene>
<organism evidence="1 2">
    <name type="scientific">Yersinia phage fHe-Yen9-03</name>
    <dbReference type="NCBI Taxonomy" id="2052743"/>
    <lineage>
        <taxon>Viruses</taxon>
        <taxon>Duplodnaviria</taxon>
        <taxon>Heunggongvirae</taxon>
        <taxon>Uroviricota</taxon>
        <taxon>Caudoviricetes</taxon>
        <taxon>Eneladusvirus</taxon>
        <taxon>Eneladusvirus Yen904</taxon>
    </lineage>
</organism>
<reference evidence="2" key="1">
    <citation type="submission" date="2017-10" db="EMBL/GenBank/DDBJ databases">
        <authorList>
            <person name="Skurnik M."/>
        </authorList>
    </citation>
    <scope>NUCLEOTIDE SEQUENCE [LARGE SCALE GENOMIC DNA]</scope>
    <source>
        <strain evidence="2">fHe-Yen9-03</strain>
    </source>
</reference>
<accession>A0A2C9CYE3</accession>
<dbReference type="EMBL" id="LT960552">
    <property type="protein sequence ID" value="SOK58815.1"/>
    <property type="molecule type" value="Genomic_DNA"/>
</dbReference>